<name>A0A3P8HNM9_9TREM</name>
<dbReference type="EMBL" id="UZAL01046266">
    <property type="protein sequence ID" value="VDP84094.1"/>
    <property type="molecule type" value="Genomic_DNA"/>
</dbReference>
<evidence type="ECO:0000256" key="1">
    <source>
        <dbReference type="SAM" id="MobiDB-lite"/>
    </source>
</evidence>
<reference evidence="2 3" key="1">
    <citation type="submission" date="2018-11" db="EMBL/GenBank/DDBJ databases">
        <authorList>
            <consortium name="Pathogen Informatics"/>
        </authorList>
    </citation>
    <scope>NUCLEOTIDE SEQUENCE [LARGE SCALE GENOMIC DNA]</scope>
    <source>
        <strain>Denwood</strain>
        <strain evidence="3">Zambia</strain>
    </source>
</reference>
<keyword evidence="3" id="KW-1185">Reference proteome</keyword>
<feature type="compositionally biased region" description="Basic and acidic residues" evidence="1">
    <location>
        <begin position="48"/>
        <end position="60"/>
    </location>
</feature>
<evidence type="ECO:0000313" key="2">
    <source>
        <dbReference type="EMBL" id="VDP84094.1"/>
    </source>
</evidence>
<accession>A0A3P8HNM9</accession>
<gene>
    <name evidence="2" type="ORF">SMTD_LOCUS21091</name>
</gene>
<sequence>MSKSIDGNDKTKNNYLIKLGYRFWDANDDCVKSSTLSTIPTPITDVSNNDHDHDMNEVSE</sequence>
<dbReference type="AlphaFoldDB" id="A0A3P8HNM9"/>
<evidence type="ECO:0000313" key="3">
    <source>
        <dbReference type="Proteomes" id="UP000269396"/>
    </source>
</evidence>
<dbReference type="Proteomes" id="UP000269396">
    <property type="component" value="Unassembled WGS sequence"/>
</dbReference>
<protein>
    <submittedName>
        <fullName evidence="2">Uncharacterized protein</fullName>
    </submittedName>
</protein>
<proteinExistence type="predicted"/>
<feature type="region of interest" description="Disordered" evidence="1">
    <location>
        <begin position="35"/>
        <end position="60"/>
    </location>
</feature>
<organism evidence="2 3">
    <name type="scientific">Schistosoma mattheei</name>
    <dbReference type="NCBI Taxonomy" id="31246"/>
    <lineage>
        <taxon>Eukaryota</taxon>
        <taxon>Metazoa</taxon>
        <taxon>Spiralia</taxon>
        <taxon>Lophotrochozoa</taxon>
        <taxon>Platyhelminthes</taxon>
        <taxon>Trematoda</taxon>
        <taxon>Digenea</taxon>
        <taxon>Strigeidida</taxon>
        <taxon>Schistosomatoidea</taxon>
        <taxon>Schistosomatidae</taxon>
        <taxon>Schistosoma</taxon>
    </lineage>
</organism>
<feature type="compositionally biased region" description="Low complexity" evidence="1">
    <location>
        <begin position="35"/>
        <end position="44"/>
    </location>
</feature>